<protein>
    <recommendedName>
        <fullName evidence="16">TIR domain-containing protein</fullName>
    </recommendedName>
</protein>
<feature type="region of interest" description="Disordered" evidence="13">
    <location>
        <begin position="1277"/>
        <end position="1309"/>
    </location>
</feature>
<dbReference type="InterPro" id="IPR000372">
    <property type="entry name" value="LRRNT"/>
</dbReference>
<keyword evidence="12" id="KW-0675">Receptor</keyword>
<dbReference type="FunFam" id="3.80.10.10:FF:001438">
    <property type="entry name" value="Uncharacterized protein"/>
    <property type="match status" value="1"/>
</dbReference>
<dbReference type="InterPro" id="IPR025875">
    <property type="entry name" value="Leu-rich_rpt_4"/>
</dbReference>
<keyword evidence="8" id="KW-0677">Repeat</keyword>
<organism evidence="17 18">
    <name type="scientific">Polyplax serrata</name>
    <name type="common">Common mouse louse</name>
    <dbReference type="NCBI Taxonomy" id="468196"/>
    <lineage>
        <taxon>Eukaryota</taxon>
        <taxon>Metazoa</taxon>
        <taxon>Ecdysozoa</taxon>
        <taxon>Arthropoda</taxon>
        <taxon>Hexapoda</taxon>
        <taxon>Insecta</taxon>
        <taxon>Pterygota</taxon>
        <taxon>Neoptera</taxon>
        <taxon>Paraneoptera</taxon>
        <taxon>Psocodea</taxon>
        <taxon>Troctomorpha</taxon>
        <taxon>Phthiraptera</taxon>
        <taxon>Anoplura</taxon>
        <taxon>Polyplacidae</taxon>
        <taxon>Polyplax</taxon>
    </lineage>
</organism>
<dbReference type="EMBL" id="JAWJWE010000039">
    <property type="protein sequence ID" value="KAK6620516.1"/>
    <property type="molecule type" value="Genomic_DNA"/>
</dbReference>
<reference evidence="17 18" key="1">
    <citation type="submission" date="2023-10" db="EMBL/GenBank/DDBJ databases">
        <title>Genomes of two closely related lineages of the louse Polyplax serrata with different host specificities.</title>
        <authorList>
            <person name="Martinu J."/>
            <person name="Tarabai H."/>
            <person name="Stefka J."/>
            <person name="Hypsa V."/>
        </authorList>
    </citation>
    <scope>NUCLEOTIDE SEQUENCE [LARGE SCALE GENOMIC DNA]</scope>
    <source>
        <strain evidence="17">HR10_N</strain>
    </source>
</reference>
<dbReference type="GO" id="GO:0009653">
    <property type="term" value="P:anatomical structure morphogenesis"/>
    <property type="evidence" value="ECO:0007669"/>
    <property type="project" value="UniProtKB-ARBA"/>
</dbReference>
<dbReference type="GO" id="GO:0005886">
    <property type="term" value="C:plasma membrane"/>
    <property type="evidence" value="ECO:0007669"/>
    <property type="project" value="UniProtKB-SubCell"/>
</dbReference>
<name>A0AAN8NSH0_POLSC</name>
<feature type="compositionally biased region" description="Polar residues" evidence="13">
    <location>
        <begin position="1227"/>
        <end position="1238"/>
    </location>
</feature>
<dbReference type="Gene3D" id="3.40.50.10140">
    <property type="entry name" value="Toll/interleukin-1 receptor homology (TIR) domain"/>
    <property type="match status" value="1"/>
</dbReference>
<evidence type="ECO:0000256" key="11">
    <source>
        <dbReference type="ARBA" id="ARBA00023157"/>
    </source>
</evidence>
<dbReference type="SUPFAM" id="SSF52047">
    <property type="entry name" value="RNI-like"/>
    <property type="match status" value="2"/>
</dbReference>
<evidence type="ECO:0000256" key="6">
    <source>
        <dbReference type="ARBA" id="ARBA00022692"/>
    </source>
</evidence>
<dbReference type="SUPFAM" id="SSF52200">
    <property type="entry name" value="Toll/Interleukin receptor TIR domain"/>
    <property type="match status" value="1"/>
</dbReference>
<dbReference type="SMART" id="SM00013">
    <property type="entry name" value="LRRNT"/>
    <property type="match status" value="1"/>
</dbReference>
<evidence type="ECO:0000256" key="13">
    <source>
        <dbReference type="SAM" id="MobiDB-lite"/>
    </source>
</evidence>
<dbReference type="InterPro" id="IPR003591">
    <property type="entry name" value="Leu-rich_rpt_typical-subtyp"/>
</dbReference>
<evidence type="ECO:0000256" key="7">
    <source>
        <dbReference type="ARBA" id="ARBA00022729"/>
    </source>
</evidence>
<keyword evidence="10 14" id="KW-0472">Membrane</keyword>
<dbReference type="InterPro" id="IPR050541">
    <property type="entry name" value="LRR_TM_domain-containing"/>
</dbReference>
<evidence type="ECO:0000256" key="12">
    <source>
        <dbReference type="ARBA" id="ARBA00023170"/>
    </source>
</evidence>
<comment type="subcellular location">
    <subcellularLocation>
        <location evidence="1">Cell membrane</location>
    </subcellularLocation>
    <subcellularLocation>
        <location evidence="2">Membrane</location>
        <topology evidence="2">Single-pass type I membrane protein</topology>
    </subcellularLocation>
</comment>
<dbReference type="SUPFAM" id="SSF52058">
    <property type="entry name" value="L domain-like"/>
    <property type="match status" value="2"/>
</dbReference>
<evidence type="ECO:0000256" key="15">
    <source>
        <dbReference type="SAM" id="SignalP"/>
    </source>
</evidence>
<dbReference type="InterPro" id="IPR032675">
    <property type="entry name" value="LRR_dom_sf"/>
</dbReference>
<dbReference type="Proteomes" id="UP001372834">
    <property type="component" value="Unassembled WGS sequence"/>
</dbReference>
<evidence type="ECO:0000256" key="8">
    <source>
        <dbReference type="ARBA" id="ARBA00022737"/>
    </source>
</evidence>
<keyword evidence="7 15" id="KW-0732">Signal</keyword>
<evidence type="ECO:0000256" key="9">
    <source>
        <dbReference type="ARBA" id="ARBA00022989"/>
    </source>
</evidence>
<sequence length="1358" mass="153716">MLVVMWLLLFCLGVVVNGRMIPKLDDPPPDCEWKPSEDDEDGVLLSCRLRTIGSAEKTFGNLTSTQTELVTSLLLVCSDVLFFESSLESKSGGFLSQLRHLRSITIEYCKIRYIPSSVLAGLPDLRYLTIKTHNTDWSAMSMEFHSESFHGLSELRSLNISDNNIWTFPTHVFCQLQGLTALNLTRNRIHDIFKLGFSDWGNGPSAPGRTCNVGLENLDLSRNEISQMPDNGLTSLRSLQRLMLQENKLSALADRAFVGLVSLQVLNASSNRLTALPPELFQSTRDIKEIHLQNNSINVLAPGLLEGLDQLLVLDLSGNQLTSNWVNRDTFSGLVRLVVLNLSHNMISRIDSHVFQDLYSLQILSLEYNNIEIIAEGSFSTLSNLHGLTLSHNKLTRIETYHFSGLYVLNQLFLDNNRITEIHPRSFENCTNLQDLGLSGNSLQSVPNGLGSLLYLKTLDLAENRIKAITNSSFQGLEQLYGLRLIDNEIENITRDTFSTLPSLQVLNLACNKIKHVDQNAFRTNPTLHAVRLDGNKLTDINGVFSNMNSLFWLNISDNQLTYFDYSFLPKSLDWLDMHKNNITELGNYYYDRRTSMQIKMLDVSFNKIKEIGEMSIPDSVETVFLNDNEIQTIRPNTFLLKTNLTRVVLYGNKLQKLDLAALVLQPIPEGKELPQFYIGGNPFFCDCTMEWLQRINQLSHVRQHPRVMDLDTVMCKLTHSRSGIDRPLLELQPSEFLCPYEAHCFALCHCCEFDACDCEMTCPQNCTCYHDTLWASNVVDCSNSGYTSVPPKIPMDATEIYLDGNDFGDLGSHVFIGKKKLQVLYLNNSNIQTIHNRTFNGLTSLRVLHMESNKIQELRGFEFEQMENLRELYLNHNEISAVGNKTFAGMKTLEVLRVDNNKIADFSPWQLPSSGKIARVIVDGNSWACDCESVAKLQAWMRDNTAAAGLSLNNLRCMDKESSVRETLSEVILRCSRNAALSNVGETTLATSVLQSDSIYKTVIFHGEYLPLLVATLVTVIAISFLIVLCFVFRNDLSLWIHSKYGIRIFKNSSSVAETLEERDRLYDAYLVYSIKDEDFVNRVVACELEQEGHSLCLHYRELVSDSSFLADSVLSAVEASRRIVFVFSLSFLQHEWDLLEFRSSLQASLHQTPLHLRRRKIIFLLTTDLENLNLDPELQELLRTCTVISWGEKRFWEKLRYAMPDTACRKKRKNNNTKKAMNGSGKKNTVSRNNMDNITGNGKIVSARYTAAPTNLDPWCKYAGGGHIHQMQQMAVTPPQSSCVSERSSQRTEEEEDSGSQHYDYTQTGSHSYVSIESRLPNYSTAPRHVYSTIPDPMNITQPVTVTPAPGRTYFV</sequence>
<comment type="caution">
    <text evidence="17">The sequence shown here is derived from an EMBL/GenBank/DDBJ whole genome shotgun (WGS) entry which is preliminary data.</text>
</comment>
<dbReference type="Pfam" id="PF01582">
    <property type="entry name" value="TIR"/>
    <property type="match status" value="1"/>
</dbReference>
<dbReference type="PANTHER" id="PTHR24369">
    <property type="entry name" value="ANTIGEN BSP, PUTATIVE-RELATED"/>
    <property type="match status" value="1"/>
</dbReference>
<keyword evidence="11" id="KW-1015">Disulfide bond</keyword>
<dbReference type="SMART" id="SM00364">
    <property type="entry name" value="LRR_BAC"/>
    <property type="match status" value="4"/>
</dbReference>
<evidence type="ECO:0000313" key="18">
    <source>
        <dbReference type="Proteomes" id="UP001372834"/>
    </source>
</evidence>
<feature type="region of interest" description="Disordered" evidence="13">
    <location>
        <begin position="1212"/>
        <end position="1238"/>
    </location>
</feature>
<dbReference type="InterPro" id="IPR000483">
    <property type="entry name" value="Cys-rich_flank_reg_C"/>
</dbReference>
<comment type="similarity">
    <text evidence="3">Belongs to the Toll-like receptor family.</text>
</comment>
<accession>A0AAN8NSH0</accession>
<dbReference type="SMART" id="SM00369">
    <property type="entry name" value="LRR_TYP"/>
    <property type="match status" value="22"/>
</dbReference>
<dbReference type="Pfam" id="PF12799">
    <property type="entry name" value="LRR_4"/>
    <property type="match status" value="1"/>
</dbReference>
<evidence type="ECO:0000256" key="1">
    <source>
        <dbReference type="ARBA" id="ARBA00004236"/>
    </source>
</evidence>
<dbReference type="Gene3D" id="3.80.10.10">
    <property type="entry name" value="Ribonuclease Inhibitor"/>
    <property type="match status" value="6"/>
</dbReference>
<feature type="signal peptide" evidence="15">
    <location>
        <begin position="1"/>
        <end position="18"/>
    </location>
</feature>
<feature type="compositionally biased region" description="Polar residues" evidence="13">
    <location>
        <begin position="1277"/>
        <end position="1286"/>
    </location>
</feature>
<dbReference type="InterPro" id="IPR001611">
    <property type="entry name" value="Leu-rich_rpt"/>
</dbReference>
<dbReference type="SMART" id="SM00082">
    <property type="entry name" value="LRRCT"/>
    <property type="match status" value="2"/>
</dbReference>
<dbReference type="FunFam" id="3.80.10.10:FF:000637">
    <property type="entry name" value="Toll receptor 13"/>
    <property type="match status" value="1"/>
</dbReference>
<dbReference type="Pfam" id="PF13855">
    <property type="entry name" value="LRR_8"/>
    <property type="match status" value="6"/>
</dbReference>
<evidence type="ECO:0000313" key="17">
    <source>
        <dbReference type="EMBL" id="KAK6620516.1"/>
    </source>
</evidence>
<dbReference type="SMART" id="SM00255">
    <property type="entry name" value="TIR"/>
    <property type="match status" value="1"/>
</dbReference>
<feature type="transmembrane region" description="Helical" evidence="14">
    <location>
        <begin position="1010"/>
        <end position="1034"/>
    </location>
</feature>
<evidence type="ECO:0000256" key="10">
    <source>
        <dbReference type="ARBA" id="ARBA00023136"/>
    </source>
</evidence>
<evidence type="ECO:0000256" key="5">
    <source>
        <dbReference type="ARBA" id="ARBA00022614"/>
    </source>
</evidence>
<feature type="domain" description="TIR" evidence="16">
    <location>
        <begin position="1066"/>
        <end position="1205"/>
    </location>
</feature>
<dbReference type="InterPro" id="IPR000157">
    <property type="entry name" value="TIR_dom"/>
</dbReference>
<feature type="chain" id="PRO_5042945637" description="TIR domain-containing protein" evidence="15">
    <location>
        <begin position="19"/>
        <end position="1358"/>
    </location>
</feature>
<dbReference type="PROSITE" id="PS50104">
    <property type="entry name" value="TIR"/>
    <property type="match status" value="1"/>
</dbReference>
<evidence type="ECO:0000259" key="16">
    <source>
        <dbReference type="PROSITE" id="PS50104"/>
    </source>
</evidence>
<evidence type="ECO:0000256" key="3">
    <source>
        <dbReference type="ARBA" id="ARBA00009634"/>
    </source>
</evidence>
<keyword evidence="4" id="KW-1003">Cell membrane</keyword>
<proteinExistence type="inferred from homology"/>
<dbReference type="GO" id="GO:0010556">
    <property type="term" value="P:regulation of macromolecule biosynthetic process"/>
    <property type="evidence" value="ECO:0007669"/>
    <property type="project" value="UniProtKB-ARBA"/>
</dbReference>
<dbReference type="FunFam" id="3.80.10.10:FF:000355">
    <property type="entry name" value="Toll-like receptor Tollo"/>
    <property type="match status" value="1"/>
</dbReference>
<dbReference type="SMART" id="SM00365">
    <property type="entry name" value="LRR_SD22"/>
    <property type="match status" value="10"/>
</dbReference>
<gene>
    <name evidence="17" type="ORF">RUM43_010807</name>
</gene>
<keyword evidence="9 14" id="KW-1133">Transmembrane helix</keyword>
<dbReference type="InterPro" id="IPR035897">
    <property type="entry name" value="Toll_tir_struct_dom_sf"/>
</dbReference>
<dbReference type="PROSITE" id="PS51450">
    <property type="entry name" value="LRR"/>
    <property type="match status" value="10"/>
</dbReference>
<dbReference type="GO" id="GO:0007165">
    <property type="term" value="P:signal transduction"/>
    <property type="evidence" value="ECO:0007669"/>
    <property type="project" value="InterPro"/>
</dbReference>
<keyword evidence="6 14" id="KW-0812">Transmembrane</keyword>
<evidence type="ECO:0000256" key="2">
    <source>
        <dbReference type="ARBA" id="ARBA00004479"/>
    </source>
</evidence>
<evidence type="ECO:0000256" key="4">
    <source>
        <dbReference type="ARBA" id="ARBA00022475"/>
    </source>
</evidence>
<keyword evidence="5" id="KW-0433">Leucine-rich repeat</keyword>
<dbReference type="PANTHER" id="PTHR24369:SF210">
    <property type="entry name" value="CHAOPTIN-RELATED"/>
    <property type="match status" value="1"/>
</dbReference>
<dbReference type="GO" id="GO:0048666">
    <property type="term" value="P:neuron development"/>
    <property type="evidence" value="ECO:0007669"/>
    <property type="project" value="UniProtKB-ARBA"/>
</dbReference>
<evidence type="ECO:0000256" key="14">
    <source>
        <dbReference type="SAM" id="Phobius"/>
    </source>
</evidence>